<dbReference type="RefSeq" id="WP_184832256.1">
    <property type="nucleotide sequence ID" value="NZ_JACHMN010000001.1"/>
</dbReference>
<dbReference type="InterPro" id="IPR041644">
    <property type="entry name" value="GNAT_C"/>
</dbReference>
<dbReference type="Proteomes" id="UP000587527">
    <property type="component" value="Unassembled WGS sequence"/>
</dbReference>
<name>A0A841BKF3_9ACTN</name>
<organism evidence="3 4">
    <name type="scientific">Allocatelliglobosispora scoriae</name>
    <dbReference type="NCBI Taxonomy" id="643052"/>
    <lineage>
        <taxon>Bacteria</taxon>
        <taxon>Bacillati</taxon>
        <taxon>Actinomycetota</taxon>
        <taxon>Actinomycetes</taxon>
        <taxon>Micromonosporales</taxon>
        <taxon>Micromonosporaceae</taxon>
        <taxon>Allocatelliglobosispora</taxon>
    </lineage>
</organism>
<protein>
    <recommendedName>
        <fullName evidence="5">Acyltransferase</fullName>
    </recommendedName>
</protein>
<reference evidence="3 4" key="1">
    <citation type="submission" date="2020-08" db="EMBL/GenBank/DDBJ databases">
        <title>Sequencing the genomes of 1000 actinobacteria strains.</title>
        <authorList>
            <person name="Klenk H.-P."/>
        </authorList>
    </citation>
    <scope>NUCLEOTIDE SEQUENCE [LARGE SCALE GENOMIC DNA]</scope>
    <source>
        <strain evidence="3 4">DSM 45362</strain>
    </source>
</reference>
<evidence type="ECO:0000259" key="1">
    <source>
        <dbReference type="Pfam" id="PF18082"/>
    </source>
</evidence>
<evidence type="ECO:0000313" key="4">
    <source>
        <dbReference type="Proteomes" id="UP000587527"/>
    </source>
</evidence>
<dbReference type="Pfam" id="PF18164">
    <property type="entry name" value="GNAT_C"/>
    <property type="match status" value="1"/>
</dbReference>
<feature type="domain" description="N-acyltransferase N-terminal" evidence="1">
    <location>
        <begin position="4"/>
        <end position="126"/>
    </location>
</feature>
<gene>
    <name evidence="3" type="ORF">F4553_000862</name>
</gene>
<dbReference type="Gene3D" id="3.40.630.120">
    <property type="match status" value="1"/>
</dbReference>
<dbReference type="EMBL" id="JACHMN010000001">
    <property type="protein sequence ID" value="MBB5867483.1"/>
    <property type="molecule type" value="Genomic_DNA"/>
</dbReference>
<proteinExistence type="predicted"/>
<feature type="domain" description="GNAT-like C-terminal" evidence="2">
    <location>
        <begin position="128"/>
        <end position="244"/>
    </location>
</feature>
<dbReference type="AlphaFoldDB" id="A0A841BKF3"/>
<sequence length="272" mass="30110">MPDTLLAMLLDLAVPHEDVAAVLSTVIPPELAATFEAHVRQLTETVGTVTELPRWELPPGAPAFYFVHVFAAALPHVQRYHQQRDIPQELSRLILTDLGRQLAVHRRRTGTAGMDTHNWITRHFQGRIYQLGRLQFEQMTLLGSVAASMAAAGLPYREGDPVLSIHIPEYCGPFTPTAVDAALAQARPFFARHFPEIRYEIGVCESWMLDPQLTEHLSPDSNILAFARRFVLSHTTPGDSIQRFVAGGSRLHRAVAAGGTWHTGSGYLLLPS</sequence>
<evidence type="ECO:0008006" key="5">
    <source>
        <dbReference type="Google" id="ProtNLM"/>
    </source>
</evidence>
<evidence type="ECO:0000313" key="3">
    <source>
        <dbReference type="EMBL" id="MBB5867483.1"/>
    </source>
</evidence>
<evidence type="ECO:0000259" key="2">
    <source>
        <dbReference type="Pfam" id="PF18164"/>
    </source>
</evidence>
<accession>A0A841BKF3</accession>
<comment type="caution">
    <text evidence="3">The sequence shown here is derived from an EMBL/GenBank/DDBJ whole genome shotgun (WGS) entry which is preliminary data.</text>
</comment>
<dbReference type="InterPro" id="IPR041273">
    <property type="entry name" value="NAT_N"/>
</dbReference>
<keyword evidence="4" id="KW-1185">Reference proteome</keyword>
<dbReference type="Pfam" id="PF18082">
    <property type="entry name" value="NAT_N"/>
    <property type="match status" value="1"/>
</dbReference>